<organism evidence="2 3">
    <name type="scientific">Nonomuraea spiralis</name>
    <dbReference type="NCBI Taxonomy" id="46182"/>
    <lineage>
        <taxon>Bacteria</taxon>
        <taxon>Bacillati</taxon>
        <taxon>Actinomycetota</taxon>
        <taxon>Actinomycetes</taxon>
        <taxon>Streptosporangiales</taxon>
        <taxon>Streptosporangiaceae</taxon>
        <taxon>Nonomuraea</taxon>
    </lineage>
</organism>
<dbReference type="RefSeq" id="WP_189652060.1">
    <property type="nucleotide sequence ID" value="NZ_BMRC01000024.1"/>
</dbReference>
<protein>
    <submittedName>
        <fullName evidence="2">Alpha/beta fold hydrolase</fullName>
    </submittedName>
</protein>
<reference evidence="2 3" key="1">
    <citation type="submission" date="2024-09" db="EMBL/GenBank/DDBJ databases">
        <authorList>
            <person name="Sun Q."/>
            <person name="Mori K."/>
        </authorList>
    </citation>
    <scope>NUCLEOTIDE SEQUENCE [LARGE SCALE GENOMIC DNA]</scope>
    <source>
        <strain evidence="2 3">CCM 3426</strain>
    </source>
</reference>
<evidence type="ECO:0000313" key="2">
    <source>
        <dbReference type="EMBL" id="MFB9206929.1"/>
    </source>
</evidence>
<evidence type="ECO:0000313" key="3">
    <source>
        <dbReference type="Proteomes" id="UP001589647"/>
    </source>
</evidence>
<dbReference type="PANTHER" id="PTHR43194:SF2">
    <property type="entry name" value="PEROXISOMAL MEMBRANE PROTEIN LPX1"/>
    <property type="match status" value="1"/>
</dbReference>
<dbReference type="Pfam" id="PF12697">
    <property type="entry name" value="Abhydrolase_6"/>
    <property type="match status" value="1"/>
</dbReference>
<dbReference type="EMBL" id="JBHMEI010000042">
    <property type="protein sequence ID" value="MFB9206929.1"/>
    <property type="molecule type" value="Genomic_DNA"/>
</dbReference>
<keyword evidence="3" id="KW-1185">Reference proteome</keyword>
<dbReference type="SUPFAM" id="SSF53474">
    <property type="entry name" value="alpha/beta-Hydrolases"/>
    <property type="match status" value="1"/>
</dbReference>
<feature type="domain" description="AB hydrolase-1" evidence="1">
    <location>
        <begin position="16"/>
        <end position="217"/>
    </location>
</feature>
<dbReference type="InterPro" id="IPR029058">
    <property type="entry name" value="AB_hydrolase_fold"/>
</dbReference>
<proteinExistence type="predicted"/>
<gene>
    <name evidence="2" type="ORF">ACFFV7_37460</name>
</gene>
<dbReference type="Proteomes" id="UP001589647">
    <property type="component" value="Unassembled WGS sequence"/>
</dbReference>
<dbReference type="PANTHER" id="PTHR43194">
    <property type="entry name" value="HYDROLASE ALPHA/BETA FOLD FAMILY"/>
    <property type="match status" value="1"/>
</dbReference>
<accession>A0ABV5IQV6</accession>
<sequence length="237" mass="25641">MKLHTREWGSGDRLAVLVHGIMADSRCWWRVGPELAARGYRVIAVDLPGHGESPRADAYPPELFASSLAESVPAHPELAIGHSLGGLTLGLAVERLMPGRAIYSDPAFRLPTLESAALESMADFTDETGELIAAMHPGFSAEEVAVEVEMLARWDRRSALSLVEASGMDFTPAPVVPSLVQVADPSFLVSPAFQEELRGKGFEVRVVTGAEHTIHRHLFEDFLAGLEGWIRPAAAAR</sequence>
<name>A0ABV5IQV6_9ACTN</name>
<dbReference type="Gene3D" id="3.40.50.1820">
    <property type="entry name" value="alpha/beta hydrolase"/>
    <property type="match status" value="1"/>
</dbReference>
<dbReference type="InterPro" id="IPR000073">
    <property type="entry name" value="AB_hydrolase_1"/>
</dbReference>
<evidence type="ECO:0000259" key="1">
    <source>
        <dbReference type="Pfam" id="PF12697"/>
    </source>
</evidence>
<dbReference type="GO" id="GO:0016787">
    <property type="term" value="F:hydrolase activity"/>
    <property type="evidence" value="ECO:0007669"/>
    <property type="project" value="UniProtKB-KW"/>
</dbReference>
<dbReference type="InterPro" id="IPR050228">
    <property type="entry name" value="Carboxylesterase_BioH"/>
</dbReference>
<keyword evidence="2" id="KW-0378">Hydrolase</keyword>
<comment type="caution">
    <text evidence="2">The sequence shown here is derived from an EMBL/GenBank/DDBJ whole genome shotgun (WGS) entry which is preliminary data.</text>
</comment>